<dbReference type="Proteomes" id="UP000002969">
    <property type="component" value="Unassembled WGS sequence"/>
</dbReference>
<dbReference type="EMBL" id="ACKQ02000006">
    <property type="protein sequence ID" value="EFK36449.1"/>
    <property type="molecule type" value="Genomic_DNA"/>
</dbReference>
<evidence type="ECO:0000313" key="1">
    <source>
        <dbReference type="EMBL" id="EFK36449.1"/>
    </source>
</evidence>
<proteinExistence type="predicted"/>
<evidence type="ECO:0000313" key="2">
    <source>
        <dbReference type="Proteomes" id="UP000002969"/>
    </source>
</evidence>
<comment type="caution">
    <text evidence="1">The sequence shown here is derived from an EMBL/GenBank/DDBJ whole genome shotgun (WGS) entry which is preliminary data.</text>
</comment>
<sequence>MFFFFCNVNLLFFFKFSLIYFEASKSISNKKQSKYSKKYQ</sequence>
<gene>
    <name evidence="1" type="ORF">HMPREF0204_11896</name>
</gene>
<keyword evidence="2" id="KW-1185">Reference proteome</keyword>
<reference evidence="1" key="1">
    <citation type="submission" date="2010-06" db="EMBL/GenBank/DDBJ databases">
        <authorList>
            <person name="Muzny D."/>
            <person name="Qin X."/>
            <person name="Buhay C."/>
            <person name="Dugan-Rocha S."/>
            <person name="Ding Y."/>
            <person name="Chen G."/>
            <person name="Hawes A."/>
            <person name="Holder M."/>
            <person name="Jhangiani S."/>
            <person name="Johnson A."/>
            <person name="Khan Z."/>
            <person name="Li Z."/>
            <person name="Liu W."/>
            <person name="Liu X."/>
            <person name="Perez L."/>
            <person name="Shen H."/>
            <person name="Wang Q."/>
            <person name="Watt J."/>
            <person name="Xi L."/>
            <person name="Xin Y."/>
            <person name="Zhou J."/>
            <person name="Deng J."/>
            <person name="Jiang H."/>
            <person name="Liu Y."/>
            <person name="Qu J."/>
            <person name="Song X.-Z."/>
            <person name="Zhang L."/>
            <person name="Villasana D."/>
            <person name="Johnson A."/>
            <person name="Liu J."/>
            <person name="Liyanage D."/>
            <person name="Lorensuhewa L."/>
            <person name="Robinson T."/>
            <person name="Song A."/>
            <person name="Song B.-B."/>
            <person name="Dinh H."/>
            <person name="Thornton R."/>
            <person name="Coyle M."/>
            <person name="Francisco L."/>
            <person name="Jackson L."/>
            <person name="Javaid M."/>
            <person name="Korchina V."/>
            <person name="Kovar C."/>
            <person name="Mata R."/>
            <person name="Mathew T."/>
            <person name="Ngo R."/>
            <person name="Nguyen L."/>
            <person name="Nguyen N."/>
            <person name="Okwuonu G."/>
            <person name="Ongeri F."/>
            <person name="Pham C."/>
            <person name="Simmons D."/>
            <person name="Wilczek-Boney K."/>
            <person name="Hale W."/>
            <person name="Jakkamsetti A."/>
            <person name="Pham P."/>
            <person name="Ruth R."/>
            <person name="San Lucas F."/>
            <person name="Warren J."/>
            <person name="Zhang J."/>
            <person name="Zhao Z."/>
            <person name="Zhou C."/>
            <person name="Zhu D."/>
            <person name="Lee S."/>
            <person name="Bess C."/>
            <person name="Blankenburg K."/>
            <person name="Forbes L."/>
            <person name="Fu Q."/>
            <person name="Gubbala S."/>
            <person name="Hirani K."/>
            <person name="Jayaseelan J.C."/>
            <person name="Lara F."/>
            <person name="Munidasa M."/>
            <person name="Palculict T."/>
            <person name="Patil S."/>
            <person name="Pu L.-L."/>
            <person name="Saada N."/>
            <person name="Tang L."/>
            <person name="Weissenberger G."/>
            <person name="Zhu Y."/>
            <person name="Hemphill L."/>
            <person name="Shang Y."/>
            <person name="Youmans B."/>
            <person name="Ayvaz T."/>
            <person name="Ross M."/>
            <person name="Santibanez J."/>
            <person name="Aqrawi P."/>
            <person name="Gross S."/>
            <person name="Joshi V."/>
            <person name="Fowler G."/>
            <person name="Nazareth L."/>
            <person name="Reid J."/>
            <person name="Worley K."/>
            <person name="Petrosino J."/>
            <person name="Highlander S."/>
            <person name="Gibbs R."/>
        </authorList>
    </citation>
    <scope>NUCLEOTIDE SEQUENCE [LARGE SCALE GENOMIC DNA]</scope>
    <source>
        <strain evidence="1">ATCC 35910</strain>
    </source>
</reference>
<accession>A0ABP2IXZ4</accession>
<organism evidence="1 2">
    <name type="scientific">Chryseobacterium gleum ATCC 35910</name>
    <dbReference type="NCBI Taxonomy" id="525257"/>
    <lineage>
        <taxon>Bacteria</taxon>
        <taxon>Pseudomonadati</taxon>
        <taxon>Bacteroidota</taxon>
        <taxon>Flavobacteriia</taxon>
        <taxon>Flavobacteriales</taxon>
        <taxon>Weeksellaceae</taxon>
        <taxon>Chryseobacterium group</taxon>
        <taxon>Chryseobacterium</taxon>
    </lineage>
</organism>
<name>A0ABP2IXZ4_CHRGE</name>
<protein>
    <submittedName>
        <fullName evidence="1">Uncharacterized protein</fullName>
    </submittedName>
</protein>